<dbReference type="Pfam" id="PF03009">
    <property type="entry name" value="GDPD"/>
    <property type="match status" value="1"/>
</dbReference>
<dbReference type="GO" id="GO:0016052">
    <property type="term" value="P:carbohydrate catabolic process"/>
    <property type="evidence" value="ECO:0007669"/>
    <property type="project" value="InterPro"/>
</dbReference>
<comment type="caution">
    <text evidence="4">The sequence shown here is derived from an EMBL/GenBank/DDBJ whole genome shotgun (WGS) entry which is preliminary data.</text>
</comment>
<reference evidence="4 5" key="1">
    <citation type="submission" date="2018-03" db="EMBL/GenBank/DDBJ databases">
        <title>Genome sequence of Paenibacillus elgii strain AC13 an antimicrobial compound producing bacteria.</title>
        <authorList>
            <person name="Kurokawa A.S."/>
            <person name="Araujo J.F."/>
            <person name="Costa R.A."/>
            <person name="Ortega D.B."/>
            <person name="Pires A.S."/>
            <person name="Pappas G.J.Jr."/>
            <person name="Franco O.L."/>
            <person name="Barreto C."/>
            <person name="Magalhaes B.S."/>
            <person name="Kruger R.H."/>
        </authorList>
    </citation>
    <scope>NUCLEOTIDE SEQUENCE [LARGE SCALE GENOMIC DNA]</scope>
    <source>
        <strain evidence="4 5">AC13</strain>
    </source>
</reference>
<dbReference type="PROSITE" id="PS51704">
    <property type="entry name" value="GP_PDE"/>
    <property type="match status" value="1"/>
</dbReference>
<dbReference type="GO" id="GO:0006629">
    <property type="term" value="P:lipid metabolic process"/>
    <property type="evidence" value="ECO:0007669"/>
    <property type="project" value="InterPro"/>
</dbReference>
<dbReference type="Proteomes" id="UP000244184">
    <property type="component" value="Unassembled WGS sequence"/>
</dbReference>
<protein>
    <recommendedName>
        <fullName evidence="6">Glycerophosphoryl diester phosphodiesterase</fullName>
    </recommendedName>
</protein>
<dbReference type="PROSITE" id="PS51272">
    <property type="entry name" value="SLH"/>
    <property type="match status" value="3"/>
</dbReference>
<dbReference type="InterPro" id="IPR030395">
    <property type="entry name" value="GP_PDE_dom"/>
</dbReference>
<sequence>MIRHAKSFYVFLIIALLSGTIPVGLVPGQAEAADAGRKSMIAKKTKNAPVIDGQLDESVWSIDQPLTVRTGEGISKESKFGLLWDNQYLYIGVKADDDTLIHNGPGYWFEQDNINLFFDPTNHRSAPFASEDMQLGFVYQPGATTPEFHFGAALNNHSGKDEKKILRAIRTTGSGWTLEVAVPWDMLQLDPRRNKQFGLEVGTTDRYDAADPAKQRSSYWSAYNTTSFWNDTSGYGTVTLDDGNPVTGAVNPVLLQETFDGTPSGQLPFGWISDVNAGSSPFTVVQDTYGNGRMVFDGSASGKQGRAIAPVQWDNYVIEADVRFEKVLDAGRWASLMFRGAASGKAPYNQMAVRQNGTYEIAYRKPDNAWFSPTPMSGMWKPLALNNDYTMKVRVFDNNVKEYIKAKSDADFTLLTDKTLSPNVLLERGKIGLQADQSKVSFDNVKVTRITADRLDLAIPPTMEALTGPLSVTGNVYFSDGVTEAVYSDRLKLYSSDESTIKIVDGKLYPVKAGKARIQTVFANAEAAQEVAVTPSATGAKVVSLKHNEGYVLGTAGGTIDLQSIVFQSDLSDFTSGTLTGDRLTWSSGSSGITIENGKISVKQKGVHTLTASIDSVSVPIFVVAKEAGDAEYVLYEENFDALPDGALPPGWTRIEGTTPSAAVVKAGAFELNASSAPDNPSRVLLPDYLKLFGNYKIEADVTHLSANDAARWNSIMFRIQNNDYPYYQMAVRKDATASNGVEFAERTPSNGWNVTDRGSNSEAIDPAKMYRYTVKAYGNRVQELIDNRVMVNSDAASAYAKGGIGLQANGSRMKVDNIRITLQQEALPPMPTDRFVNVTEPETKISLAPSVVKEVRSGADLASLNGPALPATVILHVNPELKVTDPSGANVLGSLDEVLASLGTRMIPAFYVKDEQAADKLTDYVQRTELEDAFVVSDRGELVKRVRTAYPMIRGIVDYSAAPAPMTQESLLDIRRKTTVNQAKIVILPQSAASIDNVAYLQQRLIAVWAKETASAADKSVSIHRLITAGTNGIVTDSPAAAFDALKVYSNQTTLVRKPYVIGHRGIPSEAPENTIESNELAVDYGADFIENDMYVTTDDHLVIIHDDVLQNTTNGFGKVEDHSLEQIKALNASKPKPGYKETKVPTLDEQIDLAKRRGIMVYAEIKTSNPRAVDVLVKLIKEKNAEHLLNVMSFDPNQLKRFAEQMPGMPIGLLHSGFDTSNVNKSLRETLKIVQKQNVTYNVGYTGLKKDYMEAAKHRGVFISPWTINIEKDYKSMFAMGVYGLTTDYASYSKNWAASVFPEKDKYVLAQNESTAVTAQVYSYARAKTIVTPDIVLLDGQDVVDVNGGKVTAKKPGMAHALLRYTASMDASSKYDLYTQPVIFEVKGDNSNGGSDNGGGNNGGGDNGGGDNGGGDNGGGDNGGGNNGGGDNGGGNNGGGDNGGGNNGGGSSDSDSSSTGSTGGTGGKPANDADKPDVPAAKPGAVLEATGGKVDADTLKEAFRANSGVEVKFTGEKLELAAAGLSDASRKNGTTLAVTGDSGRYTLPLDALKLEALARHLGSAVSDMSIRFAIKKLSGSERNEIKLAANGASVADGVHLSVEAANKEGRTVPISFGSAPITYQLLLGQAVDRSKATGVLYDPATKRVRFVPTLFDTKNGQTAATLKRSGNGTFAIIEMNKSFADMANHWAQADVELLANKLVVEGVSDNRFEGDRPITRSEFAALLVRALGFDPVTAQGGFNDVAPGAWYAEDVAAAAAAGLISGYEDGSFRPDRQIKREEQAAMLIRAMSYAGLETQLSQAKQSEVLTPFKDGGSLGWAKAEVAAAIHAGLMNGMTAETLEADGIATRAQSAVMLKRFLSKANYIN</sequence>
<evidence type="ECO:0000313" key="5">
    <source>
        <dbReference type="Proteomes" id="UP000244184"/>
    </source>
</evidence>
<dbReference type="Pfam" id="PF00395">
    <property type="entry name" value="SLH"/>
    <property type="match status" value="3"/>
</dbReference>
<dbReference type="Gene3D" id="2.60.120.560">
    <property type="entry name" value="Exo-inulinase, domain 1"/>
    <property type="match status" value="2"/>
</dbReference>
<accession>A0A2T6FY08</accession>
<dbReference type="GO" id="GO:0030246">
    <property type="term" value="F:carbohydrate binding"/>
    <property type="evidence" value="ECO:0007669"/>
    <property type="project" value="InterPro"/>
</dbReference>
<evidence type="ECO:0000259" key="3">
    <source>
        <dbReference type="PROSITE" id="PS51704"/>
    </source>
</evidence>
<dbReference type="InterPro" id="IPR001119">
    <property type="entry name" value="SLH_dom"/>
</dbReference>
<gene>
    <name evidence="4" type="ORF">C8Z91_25865</name>
</gene>
<dbReference type="EMBL" id="PYHP01000069">
    <property type="protein sequence ID" value="PUA36793.1"/>
    <property type="molecule type" value="Genomic_DNA"/>
</dbReference>
<dbReference type="Pfam" id="PF06452">
    <property type="entry name" value="CBM9_1"/>
    <property type="match status" value="1"/>
</dbReference>
<dbReference type="Pfam" id="PF06439">
    <property type="entry name" value="3keto-disac_hyd"/>
    <property type="match status" value="1"/>
</dbReference>
<evidence type="ECO:0000256" key="1">
    <source>
        <dbReference type="SAM" id="MobiDB-lite"/>
    </source>
</evidence>
<dbReference type="Gene3D" id="2.60.40.1190">
    <property type="match status" value="1"/>
</dbReference>
<dbReference type="PANTHER" id="PTHR46211">
    <property type="entry name" value="GLYCEROPHOSPHORYL DIESTER PHOSPHODIESTERASE"/>
    <property type="match status" value="1"/>
</dbReference>
<dbReference type="PANTHER" id="PTHR46211:SF14">
    <property type="entry name" value="GLYCEROPHOSPHODIESTER PHOSPHODIESTERASE"/>
    <property type="match status" value="1"/>
</dbReference>
<organism evidence="4 5">
    <name type="scientific">Paenibacillus elgii</name>
    <dbReference type="NCBI Taxonomy" id="189691"/>
    <lineage>
        <taxon>Bacteria</taxon>
        <taxon>Bacillati</taxon>
        <taxon>Bacillota</taxon>
        <taxon>Bacilli</taxon>
        <taxon>Bacillales</taxon>
        <taxon>Paenibacillaceae</taxon>
        <taxon>Paenibacillus</taxon>
    </lineage>
</organism>
<proteinExistence type="predicted"/>
<feature type="domain" description="SLH" evidence="2">
    <location>
        <begin position="1680"/>
        <end position="1739"/>
    </location>
</feature>
<feature type="compositionally biased region" description="Gly residues" evidence="1">
    <location>
        <begin position="1397"/>
        <end position="1453"/>
    </location>
</feature>
<dbReference type="GO" id="GO:0004553">
    <property type="term" value="F:hydrolase activity, hydrolyzing O-glycosyl compounds"/>
    <property type="evidence" value="ECO:0007669"/>
    <property type="project" value="InterPro"/>
</dbReference>
<dbReference type="InterPro" id="IPR010502">
    <property type="entry name" value="Carb-bd_dom_fam9"/>
</dbReference>
<feature type="domain" description="GP-PDE" evidence="3">
    <location>
        <begin position="1060"/>
        <end position="1299"/>
    </location>
</feature>
<feature type="region of interest" description="Disordered" evidence="1">
    <location>
        <begin position="1390"/>
        <end position="1485"/>
    </location>
</feature>
<feature type="domain" description="SLH" evidence="2">
    <location>
        <begin position="1810"/>
        <end position="1870"/>
    </location>
</feature>
<dbReference type="GO" id="GO:0008081">
    <property type="term" value="F:phosphoric diester hydrolase activity"/>
    <property type="evidence" value="ECO:0007669"/>
    <property type="project" value="InterPro"/>
</dbReference>
<feature type="domain" description="SLH" evidence="2">
    <location>
        <begin position="1740"/>
        <end position="1803"/>
    </location>
</feature>
<dbReference type="SUPFAM" id="SSF51695">
    <property type="entry name" value="PLC-like phosphodiesterases"/>
    <property type="match status" value="1"/>
</dbReference>
<name>A0A2T6FY08_9BACL</name>
<evidence type="ECO:0000313" key="4">
    <source>
        <dbReference type="EMBL" id="PUA36793.1"/>
    </source>
</evidence>
<evidence type="ECO:0000259" key="2">
    <source>
        <dbReference type="PROSITE" id="PS51272"/>
    </source>
</evidence>
<dbReference type="InterPro" id="IPR017946">
    <property type="entry name" value="PLC-like_Pdiesterase_TIM-brl"/>
</dbReference>
<evidence type="ECO:0008006" key="6">
    <source>
        <dbReference type="Google" id="ProtNLM"/>
    </source>
</evidence>
<dbReference type="SUPFAM" id="SSF49344">
    <property type="entry name" value="CBD9-like"/>
    <property type="match status" value="1"/>
</dbReference>
<dbReference type="Gene3D" id="3.20.20.190">
    <property type="entry name" value="Phosphatidylinositol (PI) phosphodiesterase"/>
    <property type="match status" value="2"/>
</dbReference>
<dbReference type="InterPro" id="IPR010496">
    <property type="entry name" value="AL/BT2_dom"/>
</dbReference>